<sequence>MTLVNRWYQIIEPLVAQHEVDIDTLKTALNISNQTLMKSIDQLNDLLDDDIRIIQKQNKLQMQVFDYTRLETVLSGSLRKQSDFNSSSKRVAYLIKKLINCKNSLTIDELAEEVGVSRGTLNKDLKVVKRIAQDYSVSVVGKPNHGIEINGDEHNLRLLYIHQVFNYFDGNTLKYETIVFLDKLYKDLKLPHKIQELLSKTLAITIARVSKGNYVDYPIIYYSHEVQMTSFIEELVYHIELTYQISLSFFERQFIAFPLNIQYIDGLEYESIKDEKLYDIYLQMISRVKETLLVNFEKDQLYQELETHFKFLINRLIFHIQANDIFHGEIKNKYPLAFEMANVATEVLSEIFGYSVQPSEKSYLALYFEMMMRDKEAQTEIGSKKIAVVCTTGRGTANMICRRLMSVLGRDIEIEQFSEEQFCPEQNDHYFAIFTTIPLKFGQLKSPVVQITNLFDDQWLQNEWQKLQFYHQKNLVSTALHFVRLSPKENYQDYLLEMTNYLSEKKLVDEGFEQRIISREKQQSTIFGNRIAFPHTINQIDTKTILLLGILEKVHQEDDNQVEFIFMVAIPNRVESQIEADLIELYDDIFRVASNDELKEAIRKVIDEEDFIELTKEKGIF</sequence>
<evidence type="ECO:0000256" key="1">
    <source>
        <dbReference type="ARBA" id="ARBA00022679"/>
    </source>
</evidence>
<dbReference type="RefSeq" id="WP_071794066.1">
    <property type="nucleotide sequence ID" value="NZ_LZDD01000002.1"/>
</dbReference>
<organism evidence="9 10">
    <name type="scientific">Streptococcus bovimastitidis</name>
    <dbReference type="NCBI Taxonomy" id="1856638"/>
    <lineage>
        <taxon>Bacteria</taxon>
        <taxon>Bacillati</taxon>
        <taxon>Bacillota</taxon>
        <taxon>Bacilli</taxon>
        <taxon>Lactobacillales</taxon>
        <taxon>Streptococcaceae</taxon>
        <taxon>Streptococcus</taxon>
    </lineage>
</organism>
<dbReference type="PANTHER" id="PTHR30185:SF18">
    <property type="entry name" value="TRANSCRIPTIONAL REGULATOR MTLR"/>
    <property type="match status" value="1"/>
</dbReference>
<dbReference type="InterPro" id="IPR011608">
    <property type="entry name" value="PRD"/>
</dbReference>
<evidence type="ECO:0000259" key="7">
    <source>
        <dbReference type="PROSITE" id="PS51099"/>
    </source>
</evidence>
<keyword evidence="4" id="KW-0010">Activator</keyword>
<evidence type="ECO:0000256" key="3">
    <source>
        <dbReference type="ARBA" id="ARBA00023015"/>
    </source>
</evidence>
<dbReference type="Pfam" id="PF08280">
    <property type="entry name" value="HTH_Mga"/>
    <property type="match status" value="1"/>
</dbReference>
<dbReference type="PROSITE" id="PS51099">
    <property type="entry name" value="PTS_EIIB_TYPE_2"/>
    <property type="match status" value="1"/>
</dbReference>
<dbReference type="Proteomes" id="UP000182015">
    <property type="component" value="Unassembled WGS sequence"/>
</dbReference>
<keyword evidence="3" id="KW-0805">Transcription regulation</keyword>
<dbReference type="SUPFAM" id="SSF63520">
    <property type="entry name" value="PTS-regulatory domain, PRD"/>
    <property type="match status" value="1"/>
</dbReference>
<dbReference type="InterPro" id="IPR002178">
    <property type="entry name" value="PTS_EIIA_type-2_dom"/>
</dbReference>
<dbReference type="InterPro" id="IPR050661">
    <property type="entry name" value="BglG_antiterminators"/>
</dbReference>
<dbReference type="GO" id="GO:0008982">
    <property type="term" value="F:protein-N(PI)-phosphohistidine-sugar phosphotransferase activity"/>
    <property type="evidence" value="ECO:0007669"/>
    <property type="project" value="InterPro"/>
</dbReference>
<dbReference type="InterPro" id="IPR016152">
    <property type="entry name" value="PTrfase/Anion_transptr"/>
</dbReference>
<dbReference type="AlphaFoldDB" id="A0A1L8MM12"/>
<dbReference type="SUPFAM" id="SSF55804">
    <property type="entry name" value="Phoshotransferase/anion transport protein"/>
    <property type="match status" value="1"/>
</dbReference>
<evidence type="ECO:0000256" key="4">
    <source>
        <dbReference type="ARBA" id="ARBA00023159"/>
    </source>
</evidence>
<name>A0A1L8MM12_9STRE</name>
<dbReference type="InterPro" id="IPR036634">
    <property type="entry name" value="PRD_sf"/>
</dbReference>
<dbReference type="SUPFAM" id="SSF52794">
    <property type="entry name" value="PTS system IIB component-like"/>
    <property type="match status" value="1"/>
</dbReference>
<dbReference type="Pfam" id="PF00874">
    <property type="entry name" value="PRD"/>
    <property type="match status" value="1"/>
</dbReference>
<proteinExistence type="predicted"/>
<keyword evidence="1" id="KW-0808">Transferase</keyword>
<dbReference type="GO" id="GO:0009401">
    <property type="term" value="P:phosphoenolpyruvate-dependent sugar phosphotransferase system"/>
    <property type="evidence" value="ECO:0007669"/>
    <property type="project" value="InterPro"/>
</dbReference>
<evidence type="ECO:0000256" key="5">
    <source>
        <dbReference type="ARBA" id="ARBA00023163"/>
    </source>
</evidence>
<dbReference type="InterPro" id="IPR007737">
    <property type="entry name" value="Mga_HTH"/>
</dbReference>
<dbReference type="Gene3D" id="1.10.10.10">
    <property type="entry name" value="Winged helix-like DNA-binding domain superfamily/Winged helix DNA-binding domain"/>
    <property type="match status" value="1"/>
</dbReference>
<dbReference type="PANTHER" id="PTHR30185">
    <property type="entry name" value="CRYPTIC BETA-GLUCOSIDE BGL OPERON ANTITERMINATOR"/>
    <property type="match status" value="1"/>
</dbReference>
<feature type="domain" description="PTS EIIA type-2" evidence="6">
    <location>
        <begin position="474"/>
        <end position="618"/>
    </location>
</feature>
<dbReference type="PROSITE" id="PS51094">
    <property type="entry name" value="PTS_EIIA_TYPE_2"/>
    <property type="match status" value="1"/>
</dbReference>
<comment type="caution">
    <text evidence="9">The sequence shown here is derived from an EMBL/GenBank/DDBJ whole genome shotgun (WGS) entry which is preliminary data.</text>
</comment>
<evidence type="ECO:0000259" key="8">
    <source>
        <dbReference type="PROSITE" id="PS51372"/>
    </source>
</evidence>
<dbReference type="InterPro" id="IPR036095">
    <property type="entry name" value="PTS_EIIB-like_sf"/>
</dbReference>
<dbReference type="InterPro" id="IPR013011">
    <property type="entry name" value="PTS_EIIB_2"/>
</dbReference>
<feature type="domain" description="PTS EIIB type-2" evidence="7">
    <location>
        <begin position="384"/>
        <end position="472"/>
    </location>
</feature>
<dbReference type="Pfam" id="PF05043">
    <property type="entry name" value="Mga"/>
    <property type="match status" value="1"/>
</dbReference>
<keyword evidence="5" id="KW-0804">Transcription</keyword>
<dbReference type="EMBL" id="LZDD01000002">
    <property type="protein sequence ID" value="OJF71810.1"/>
    <property type="molecule type" value="Genomic_DNA"/>
</dbReference>
<dbReference type="PROSITE" id="PS51372">
    <property type="entry name" value="PRD_2"/>
    <property type="match status" value="1"/>
</dbReference>
<dbReference type="InterPro" id="IPR013199">
    <property type="entry name" value="HTH_Mga_DNA-bd_dom"/>
</dbReference>
<dbReference type="Gene3D" id="3.40.50.2300">
    <property type="match status" value="1"/>
</dbReference>
<dbReference type="CDD" id="cd00211">
    <property type="entry name" value="PTS_IIA_fru"/>
    <property type="match status" value="1"/>
</dbReference>
<keyword evidence="2" id="KW-0677">Repeat</keyword>
<dbReference type="Pfam" id="PF00359">
    <property type="entry name" value="PTS_EIIA_2"/>
    <property type="match status" value="1"/>
</dbReference>
<accession>A0A1L8MM12</accession>
<reference evidence="10" key="1">
    <citation type="submission" date="2016-06" db="EMBL/GenBank/DDBJ databases">
        <authorList>
            <person name="de Vries S.P.W."/>
            <person name="Hadjirin N.F."/>
            <person name="Lay E.M."/>
            <person name="Zadoks R.N."/>
            <person name="Peacock S.J."/>
            <person name="Parkhill J."/>
            <person name="Grant A.J."/>
            <person name="Mcdougall S."/>
            <person name="Holmes M.A."/>
        </authorList>
    </citation>
    <scope>NUCLEOTIDE SEQUENCE [LARGE SCALE GENOMIC DNA]</scope>
    <source>
        <strain evidence="10">NZ1587</strain>
    </source>
</reference>
<evidence type="ECO:0000313" key="10">
    <source>
        <dbReference type="Proteomes" id="UP000182015"/>
    </source>
</evidence>
<keyword evidence="10" id="KW-1185">Reference proteome</keyword>
<dbReference type="Gene3D" id="1.10.1790.10">
    <property type="entry name" value="PRD domain"/>
    <property type="match status" value="1"/>
</dbReference>
<gene>
    <name evidence="9" type="ORF">A9Q68_07430</name>
</gene>
<dbReference type="InterPro" id="IPR036388">
    <property type="entry name" value="WH-like_DNA-bd_sf"/>
</dbReference>
<evidence type="ECO:0000256" key="2">
    <source>
        <dbReference type="ARBA" id="ARBA00022737"/>
    </source>
</evidence>
<dbReference type="STRING" id="1856638.A9Q68_07430"/>
<evidence type="ECO:0000313" key="9">
    <source>
        <dbReference type="EMBL" id="OJF71810.1"/>
    </source>
</evidence>
<dbReference type="OrthoDB" id="95158at2"/>
<feature type="domain" description="PRD" evidence="8">
    <location>
        <begin position="272"/>
        <end position="378"/>
    </location>
</feature>
<dbReference type="CDD" id="cd05568">
    <property type="entry name" value="PTS_IIB_bgl_like"/>
    <property type="match status" value="1"/>
</dbReference>
<evidence type="ECO:0000259" key="6">
    <source>
        <dbReference type="PROSITE" id="PS51094"/>
    </source>
</evidence>
<dbReference type="Gene3D" id="3.40.930.10">
    <property type="entry name" value="Mannitol-specific EII, Chain A"/>
    <property type="match status" value="1"/>
</dbReference>
<dbReference type="GO" id="GO:0006355">
    <property type="term" value="P:regulation of DNA-templated transcription"/>
    <property type="evidence" value="ECO:0007669"/>
    <property type="project" value="InterPro"/>
</dbReference>
<protein>
    <submittedName>
        <fullName evidence="9">Regulator</fullName>
    </submittedName>
</protein>